<dbReference type="SUPFAM" id="SSF53850">
    <property type="entry name" value="Periplasmic binding protein-like II"/>
    <property type="match status" value="1"/>
</dbReference>
<comment type="similarity">
    <text evidence="1">Belongs to the LysR transcriptional regulatory family.</text>
</comment>
<comment type="caution">
    <text evidence="6">The sequence shown here is derived from an EMBL/GenBank/DDBJ whole genome shotgun (WGS) entry which is preliminary data.</text>
</comment>
<dbReference type="PANTHER" id="PTHR30537:SF3">
    <property type="entry name" value="TRANSCRIPTIONAL REGULATORY PROTEIN"/>
    <property type="match status" value="1"/>
</dbReference>
<accession>A0A2T0WKR9</accession>
<dbReference type="EMBL" id="PVTQ01000010">
    <property type="protein sequence ID" value="PRY87252.1"/>
    <property type="molecule type" value="Genomic_DNA"/>
</dbReference>
<sequence>MDWGDLKLFLLFVRSGSTRAASAALGISHSTVARRLEAMSAFAGAPLYQRKGGKLELSQTGQEMLATATTIENEVATLDRRTFGISREISGPVTLSMGDVLAVGPVLEILEEFRQAHPDIDLRVITSASLSDLDRRDADLAMRFGHSPDDHLIGRKLTQTARAVYLSKAVVEKLRDGQPFDDFGWISFSPEGSSESWKRSTPFAMHPTVMRISDMRTQQIACRAGIGLVLLPCVLCDPDPELARITEPEFVPRQDLWLLRHAELRDNARVRALSDHLVHSLPRLIGLFRGDSGETIPMPKQAS</sequence>
<dbReference type="Gene3D" id="3.40.190.290">
    <property type="match status" value="1"/>
</dbReference>
<evidence type="ECO:0000256" key="1">
    <source>
        <dbReference type="ARBA" id="ARBA00009437"/>
    </source>
</evidence>
<evidence type="ECO:0000256" key="2">
    <source>
        <dbReference type="ARBA" id="ARBA00023015"/>
    </source>
</evidence>
<dbReference type="AlphaFoldDB" id="A0A2T0WKR9"/>
<dbReference type="GO" id="GO:0003700">
    <property type="term" value="F:DNA-binding transcription factor activity"/>
    <property type="evidence" value="ECO:0007669"/>
    <property type="project" value="InterPro"/>
</dbReference>
<dbReference type="Pfam" id="PF00126">
    <property type="entry name" value="HTH_1"/>
    <property type="match status" value="1"/>
</dbReference>
<keyword evidence="3 6" id="KW-0238">DNA-binding</keyword>
<dbReference type="InterPro" id="IPR058163">
    <property type="entry name" value="LysR-type_TF_proteobact-type"/>
</dbReference>
<protein>
    <submittedName>
        <fullName evidence="6">DNA-binding transcriptional LysR family regulator</fullName>
    </submittedName>
</protein>
<dbReference type="GO" id="GO:0006351">
    <property type="term" value="P:DNA-templated transcription"/>
    <property type="evidence" value="ECO:0007669"/>
    <property type="project" value="TreeGrafter"/>
</dbReference>
<dbReference type="InterPro" id="IPR000847">
    <property type="entry name" value="LysR_HTH_N"/>
</dbReference>
<organism evidence="6 7">
    <name type="scientific">Donghicola tyrosinivorans</name>
    <dbReference type="NCBI Taxonomy" id="1652492"/>
    <lineage>
        <taxon>Bacteria</taxon>
        <taxon>Pseudomonadati</taxon>
        <taxon>Pseudomonadota</taxon>
        <taxon>Alphaproteobacteria</taxon>
        <taxon>Rhodobacterales</taxon>
        <taxon>Roseobacteraceae</taxon>
        <taxon>Donghicola</taxon>
    </lineage>
</organism>
<dbReference type="SUPFAM" id="SSF46785">
    <property type="entry name" value="Winged helix' DNA-binding domain"/>
    <property type="match status" value="1"/>
</dbReference>
<gene>
    <name evidence="6" type="ORF">CLV74_11026</name>
</gene>
<evidence type="ECO:0000313" key="7">
    <source>
        <dbReference type="Proteomes" id="UP000238392"/>
    </source>
</evidence>
<evidence type="ECO:0000313" key="6">
    <source>
        <dbReference type="EMBL" id="PRY87252.1"/>
    </source>
</evidence>
<evidence type="ECO:0000259" key="5">
    <source>
        <dbReference type="PROSITE" id="PS50931"/>
    </source>
</evidence>
<evidence type="ECO:0000256" key="4">
    <source>
        <dbReference type="ARBA" id="ARBA00023163"/>
    </source>
</evidence>
<name>A0A2T0WKR9_9RHOB</name>
<dbReference type="InterPro" id="IPR005119">
    <property type="entry name" value="LysR_subst-bd"/>
</dbReference>
<dbReference type="Gene3D" id="1.10.10.10">
    <property type="entry name" value="Winged helix-like DNA-binding domain superfamily/Winged helix DNA-binding domain"/>
    <property type="match status" value="1"/>
</dbReference>
<keyword evidence="2" id="KW-0805">Transcription regulation</keyword>
<dbReference type="Pfam" id="PF03466">
    <property type="entry name" value="LysR_substrate"/>
    <property type="match status" value="1"/>
</dbReference>
<proteinExistence type="inferred from homology"/>
<dbReference type="Proteomes" id="UP000238392">
    <property type="component" value="Unassembled WGS sequence"/>
</dbReference>
<evidence type="ECO:0000256" key="3">
    <source>
        <dbReference type="ARBA" id="ARBA00023125"/>
    </source>
</evidence>
<reference evidence="6 7" key="1">
    <citation type="submission" date="2018-03" db="EMBL/GenBank/DDBJ databases">
        <title>Genomic Encyclopedia of Archaeal and Bacterial Type Strains, Phase II (KMG-II): from individual species to whole genera.</title>
        <authorList>
            <person name="Goeker M."/>
        </authorList>
    </citation>
    <scope>NUCLEOTIDE SEQUENCE [LARGE SCALE GENOMIC DNA]</scope>
    <source>
        <strain evidence="6 7">DSM 100212</strain>
    </source>
</reference>
<keyword evidence="7" id="KW-1185">Reference proteome</keyword>
<feature type="domain" description="HTH lysR-type" evidence="5">
    <location>
        <begin position="1"/>
        <end position="58"/>
    </location>
</feature>
<dbReference type="PROSITE" id="PS50931">
    <property type="entry name" value="HTH_LYSR"/>
    <property type="match status" value="1"/>
</dbReference>
<dbReference type="InterPro" id="IPR036390">
    <property type="entry name" value="WH_DNA-bd_sf"/>
</dbReference>
<dbReference type="InterPro" id="IPR036388">
    <property type="entry name" value="WH-like_DNA-bd_sf"/>
</dbReference>
<dbReference type="RefSeq" id="WP_170108062.1">
    <property type="nucleotide sequence ID" value="NZ_PVTQ01000010.1"/>
</dbReference>
<keyword evidence="4" id="KW-0804">Transcription</keyword>
<dbReference type="GO" id="GO:0043565">
    <property type="term" value="F:sequence-specific DNA binding"/>
    <property type="evidence" value="ECO:0007669"/>
    <property type="project" value="TreeGrafter"/>
</dbReference>
<dbReference type="PANTHER" id="PTHR30537">
    <property type="entry name" value="HTH-TYPE TRANSCRIPTIONAL REGULATOR"/>
    <property type="match status" value="1"/>
</dbReference>